<organism evidence="2 3">
    <name type="scientific">Winogradskyella aquimaris</name>
    <dbReference type="NCBI Taxonomy" id="864074"/>
    <lineage>
        <taxon>Bacteria</taxon>
        <taxon>Pseudomonadati</taxon>
        <taxon>Bacteroidota</taxon>
        <taxon>Flavobacteriia</taxon>
        <taxon>Flavobacteriales</taxon>
        <taxon>Flavobacteriaceae</taxon>
        <taxon>Winogradskyella</taxon>
    </lineage>
</organism>
<feature type="domain" description="AB hydrolase-1" evidence="1">
    <location>
        <begin position="74"/>
        <end position="176"/>
    </location>
</feature>
<keyword evidence="3" id="KW-1185">Reference proteome</keyword>
<dbReference type="RefSeq" id="WP_320555896.1">
    <property type="nucleotide sequence ID" value="NZ_JAXDAE010000008.1"/>
</dbReference>
<dbReference type="PANTHER" id="PTHR46438">
    <property type="entry name" value="ALPHA/BETA-HYDROLASES SUPERFAMILY PROTEIN"/>
    <property type="match status" value="1"/>
</dbReference>
<protein>
    <submittedName>
        <fullName evidence="2">Alpha/beta hydrolase</fullName>
    </submittedName>
</protein>
<gene>
    <name evidence="2" type="ORF">SNF14_09345</name>
</gene>
<dbReference type="GO" id="GO:0016787">
    <property type="term" value="F:hydrolase activity"/>
    <property type="evidence" value="ECO:0007669"/>
    <property type="project" value="UniProtKB-KW"/>
</dbReference>
<dbReference type="Gene3D" id="3.40.50.1820">
    <property type="entry name" value="alpha/beta hydrolase"/>
    <property type="match status" value="1"/>
</dbReference>
<reference evidence="2 3" key="1">
    <citation type="submission" date="2023-11" db="EMBL/GenBank/DDBJ databases">
        <title>Winogradskyella pelagius sp. nov., isolated from coastal sediment.</title>
        <authorList>
            <person name="Li F."/>
        </authorList>
    </citation>
    <scope>NUCLEOTIDE SEQUENCE [LARGE SCALE GENOMIC DNA]</scope>
    <source>
        <strain evidence="2 3">KCTC 23502</strain>
    </source>
</reference>
<evidence type="ECO:0000259" key="1">
    <source>
        <dbReference type="Pfam" id="PF00561"/>
    </source>
</evidence>
<comment type="caution">
    <text evidence="2">The sequence shown here is derived from an EMBL/GenBank/DDBJ whole genome shotgun (WGS) entry which is preliminary data.</text>
</comment>
<sequence length="276" mass="30891">MSSFVIKSIGNALNATSLISSKYASKKALHLFASPRKGRYTEDQKKIVDSAEFELLSYHGHNIATYRWAGSGKTVLLAHGWESNASRWSYILNTLKAQDYNIIALDAPAHGHSDGRQFNAILYSEFINIVAEKHLPEVVIGHSVGGMATVFFMHKYHLPSVKKLVLLGAPAHFTGVFSRYKSMMGYNERISKGLDTIVYERFGKPVDYFSAANFTKSIEAKGLIIHDKKDKIIPFEDALLFANRYQNSKLIETQGFGHGLKDKSLTPKIIEFINNS</sequence>
<dbReference type="PANTHER" id="PTHR46438:SF11">
    <property type="entry name" value="LIPASE-RELATED"/>
    <property type="match status" value="1"/>
</dbReference>
<keyword evidence="2" id="KW-0378">Hydrolase</keyword>
<dbReference type="Proteomes" id="UP001285855">
    <property type="component" value="Unassembled WGS sequence"/>
</dbReference>
<dbReference type="InterPro" id="IPR000073">
    <property type="entry name" value="AB_hydrolase_1"/>
</dbReference>
<dbReference type="EMBL" id="JAXDAE010000008">
    <property type="protein sequence ID" value="MDY2587542.1"/>
    <property type="molecule type" value="Genomic_DNA"/>
</dbReference>
<proteinExistence type="predicted"/>
<dbReference type="InterPro" id="IPR029058">
    <property type="entry name" value="AB_hydrolase_fold"/>
</dbReference>
<evidence type="ECO:0000313" key="3">
    <source>
        <dbReference type="Proteomes" id="UP001285855"/>
    </source>
</evidence>
<evidence type="ECO:0000313" key="2">
    <source>
        <dbReference type="EMBL" id="MDY2587542.1"/>
    </source>
</evidence>
<name>A0ABU5ENB1_9FLAO</name>
<dbReference type="Pfam" id="PF00561">
    <property type="entry name" value="Abhydrolase_1"/>
    <property type="match status" value="1"/>
</dbReference>
<dbReference type="SUPFAM" id="SSF53474">
    <property type="entry name" value="alpha/beta-Hydrolases"/>
    <property type="match status" value="1"/>
</dbReference>
<accession>A0ABU5ENB1</accession>